<proteinExistence type="predicted"/>
<keyword evidence="1" id="KW-0677">Repeat</keyword>
<feature type="transmembrane region" description="Helical" evidence="2">
    <location>
        <begin position="9"/>
        <end position="26"/>
    </location>
</feature>
<keyword evidence="2" id="KW-0812">Transmembrane</keyword>
<dbReference type="InterPro" id="IPR037104">
    <property type="entry name" value="Annexin_sf"/>
</dbReference>
<keyword evidence="4" id="KW-1185">Reference proteome</keyword>
<reference evidence="3 4" key="1">
    <citation type="submission" date="2019-08" db="EMBL/GenBank/DDBJ databases">
        <title>Flavobacterium alkalisoli sp. nov., isolated from rhizosphere soil of Suaeda salsa.</title>
        <authorList>
            <person name="Sun J.-Q."/>
            <person name="Xu L."/>
        </authorList>
    </citation>
    <scope>NUCLEOTIDE SEQUENCE [LARGE SCALE GENOMIC DNA]</scope>
    <source>
        <strain evidence="3 4">XS-5</strain>
    </source>
</reference>
<dbReference type="GO" id="GO:0005509">
    <property type="term" value="F:calcium ion binding"/>
    <property type="evidence" value="ECO:0007669"/>
    <property type="project" value="InterPro"/>
</dbReference>
<dbReference type="GO" id="GO:0005544">
    <property type="term" value="F:calcium-dependent phospholipid binding"/>
    <property type="evidence" value="ECO:0007669"/>
    <property type="project" value="InterPro"/>
</dbReference>
<organism evidence="3 4">
    <name type="scientific">Flavobacterium alkalisoli</name>
    <dbReference type="NCBI Taxonomy" id="2602769"/>
    <lineage>
        <taxon>Bacteria</taxon>
        <taxon>Pseudomonadati</taxon>
        <taxon>Bacteroidota</taxon>
        <taxon>Flavobacteriia</taxon>
        <taxon>Flavobacteriales</taxon>
        <taxon>Flavobacteriaceae</taxon>
        <taxon>Flavobacterium</taxon>
    </lineage>
</organism>
<dbReference type="RefSeq" id="WP_147583150.1">
    <property type="nucleotide sequence ID" value="NZ_CP042831.1"/>
</dbReference>
<dbReference type="AlphaFoldDB" id="A0A5B9FXU6"/>
<dbReference type="EMBL" id="CP042831">
    <property type="protein sequence ID" value="QEE49642.1"/>
    <property type="molecule type" value="Genomic_DNA"/>
</dbReference>
<evidence type="ECO:0000256" key="2">
    <source>
        <dbReference type="SAM" id="Phobius"/>
    </source>
</evidence>
<dbReference type="SUPFAM" id="SSF47874">
    <property type="entry name" value="Annexin"/>
    <property type="match status" value="1"/>
</dbReference>
<dbReference type="Gene3D" id="1.10.220.10">
    <property type="entry name" value="Annexin"/>
    <property type="match status" value="1"/>
</dbReference>
<keyword evidence="2" id="KW-1133">Transmembrane helix</keyword>
<dbReference type="OrthoDB" id="1365308at2"/>
<sequence length="140" mass="15335">MDAKTKKTVLIAAGVIAAGVVLYYVVKKKTDSSGAIIDPITGGTSTAIFDAGKVAEKLYDAMKESGTDEQAIFAALKNVNASQFDQVFQKFGKRSYNKFLGNQIRVNPFSPLPLEPLNVWLKTELSSDDYYALSLKYNQL</sequence>
<protein>
    <submittedName>
        <fullName evidence="3">Annexin</fullName>
    </submittedName>
</protein>
<name>A0A5B9FXU6_9FLAO</name>
<dbReference type="Pfam" id="PF00191">
    <property type="entry name" value="Annexin"/>
    <property type="match status" value="1"/>
</dbReference>
<evidence type="ECO:0000313" key="4">
    <source>
        <dbReference type="Proteomes" id="UP000321222"/>
    </source>
</evidence>
<keyword evidence="2" id="KW-0472">Membrane</keyword>
<gene>
    <name evidence="3" type="ORF">FUA48_08610</name>
</gene>
<evidence type="ECO:0000256" key="1">
    <source>
        <dbReference type="ARBA" id="ARBA00022737"/>
    </source>
</evidence>
<accession>A0A5B9FXU6</accession>
<dbReference type="KEGG" id="fak:FUA48_08610"/>
<dbReference type="Proteomes" id="UP000321222">
    <property type="component" value="Chromosome"/>
</dbReference>
<evidence type="ECO:0000313" key="3">
    <source>
        <dbReference type="EMBL" id="QEE49642.1"/>
    </source>
</evidence>
<dbReference type="InterPro" id="IPR018502">
    <property type="entry name" value="Annexin_repeat"/>
</dbReference>